<dbReference type="SUPFAM" id="SSF52540">
    <property type="entry name" value="P-loop containing nucleoside triphosphate hydrolases"/>
    <property type="match status" value="1"/>
</dbReference>
<evidence type="ECO:0000256" key="3">
    <source>
        <dbReference type="ARBA" id="ARBA00022737"/>
    </source>
</evidence>
<dbReference type="SUPFAM" id="SSF48403">
    <property type="entry name" value="Ankyrin repeat"/>
    <property type="match status" value="1"/>
</dbReference>
<dbReference type="PANTHER" id="PTHR10039">
    <property type="entry name" value="AMELOGENIN"/>
    <property type="match status" value="1"/>
</dbReference>
<keyword evidence="2" id="KW-0732">Signal</keyword>
<evidence type="ECO:0000256" key="2">
    <source>
        <dbReference type="ARBA" id="ARBA00022729"/>
    </source>
</evidence>
<dbReference type="Gene3D" id="1.25.40.20">
    <property type="entry name" value="Ankyrin repeat-containing domain"/>
    <property type="match status" value="1"/>
</dbReference>
<feature type="region of interest" description="Disordered" evidence="6">
    <location>
        <begin position="1"/>
        <end position="28"/>
    </location>
</feature>
<dbReference type="GO" id="GO:0006508">
    <property type="term" value="P:proteolysis"/>
    <property type="evidence" value="ECO:0007669"/>
    <property type="project" value="UniProtKB-KW"/>
</dbReference>
<dbReference type="InterPro" id="IPR000126">
    <property type="entry name" value="V8_ser_AS"/>
</dbReference>
<evidence type="ECO:0000256" key="4">
    <source>
        <dbReference type="ARBA" id="ARBA00022801"/>
    </source>
</evidence>
<feature type="domain" description="GPI inositol-deacylase winged helix" evidence="7">
    <location>
        <begin position="341"/>
        <end position="430"/>
    </location>
</feature>
<dbReference type="GO" id="GO:0008236">
    <property type="term" value="F:serine-type peptidase activity"/>
    <property type="evidence" value="ECO:0007669"/>
    <property type="project" value="UniProtKB-KW"/>
</dbReference>
<dbReference type="Gene3D" id="3.40.50.300">
    <property type="entry name" value="P-loop containing nucleotide triphosphate hydrolases"/>
    <property type="match status" value="1"/>
</dbReference>
<dbReference type="InterPro" id="IPR054471">
    <property type="entry name" value="GPIID_WHD"/>
</dbReference>
<dbReference type="Proteomes" id="UP000246991">
    <property type="component" value="Unassembled WGS sequence"/>
</dbReference>
<dbReference type="PANTHER" id="PTHR10039:SF14">
    <property type="entry name" value="NACHT DOMAIN-CONTAINING PROTEIN"/>
    <property type="match status" value="1"/>
</dbReference>
<name>A0A317SKE5_9PEZI</name>
<gene>
    <name evidence="9" type="ORF">C7212DRAFT_352778</name>
</gene>
<keyword evidence="4" id="KW-0378">Hydrolase</keyword>
<evidence type="ECO:0000256" key="6">
    <source>
        <dbReference type="SAM" id="MobiDB-lite"/>
    </source>
</evidence>
<evidence type="ECO:0000259" key="8">
    <source>
        <dbReference type="Pfam" id="PF24883"/>
    </source>
</evidence>
<evidence type="ECO:0000256" key="5">
    <source>
        <dbReference type="ARBA" id="ARBA00022825"/>
    </source>
</evidence>
<dbReference type="EMBL" id="PYWC01000055">
    <property type="protein sequence ID" value="PWW74874.1"/>
    <property type="molecule type" value="Genomic_DNA"/>
</dbReference>
<dbReference type="InterPro" id="IPR036770">
    <property type="entry name" value="Ankyrin_rpt-contain_sf"/>
</dbReference>
<organism evidence="9 10">
    <name type="scientific">Tuber magnatum</name>
    <name type="common">white Piedmont truffle</name>
    <dbReference type="NCBI Taxonomy" id="42249"/>
    <lineage>
        <taxon>Eukaryota</taxon>
        <taxon>Fungi</taxon>
        <taxon>Dikarya</taxon>
        <taxon>Ascomycota</taxon>
        <taxon>Pezizomycotina</taxon>
        <taxon>Pezizomycetes</taxon>
        <taxon>Pezizales</taxon>
        <taxon>Tuberaceae</taxon>
        <taxon>Tuber</taxon>
    </lineage>
</organism>
<keyword evidence="10" id="KW-1185">Reference proteome</keyword>
<dbReference type="PROSITE" id="PS00673">
    <property type="entry name" value="V8_SER"/>
    <property type="match status" value="1"/>
</dbReference>
<dbReference type="InterPro" id="IPR056884">
    <property type="entry name" value="NPHP3-like_N"/>
</dbReference>
<evidence type="ECO:0000313" key="9">
    <source>
        <dbReference type="EMBL" id="PWW74874.1"/>
    </source>
</evidence>
<dbReference type="OrthoDB" id="194358at2759"/>
<evidence type="ECO:0000313" key="10">
    <source>
        <dbReference type="Proteomes" id="UP000246991"/>
    </source>
</evidence>
<keyword evidence="3" id="KW-0677">Repeat</keyword>
<keyword evidence="5" id="KW-0720">Serine protease</keyword>
<keyword evidence="1" id="KW-0645">Protease</keyword>
<accession>A0A317SKE5</accession>
<dbReference type="STRING" id="42249.A0A317SKE5"/>
<dbReference type="Pfam" id="PF22939">
    <property type="entry name" value="WHD_GPIID"/>
    <property type="match status" value="1"/>
</dbReference>
<reference evidence="9 10" key="1">
    <citation type="submission" date="2018-03" db="EMBL/GenBank/DDBJ databases">
        <title>Genomes of Pezizomycetes fungi and the evolution of truffles.</title>
        <authorList>
            <person name="Murat C."/>
            <person name="Payen T."/>
            <person name="Noel B."/>
            <person name="Kuo A."/>
            <person name="Martin F.M."/>
        </authorList>
    </citation>
    <scope>NUCLEOTIDE SEQUENCE [LARGE SCALE GENOMIC DNA]</scope>
    <source>
        <strain evidence="9">091103-1</strain>
    </source>
</reference>
<feature type="domain" description="Nephrocystin 3-like N-terminal" evidence="8">
    <location>
        <begin position="72"/>
        <end position="237"/>
    </location>
</feature>
<protein>
    <submittedName>
        <fullName evidence="9">NACHT-ANK domain protein transcript variant 3</fullName>
    </submittedName>
</protein>
<comment type="caution">
    <text evidence="9">The sequence shown here is derived from an EMBL/GenBank/DDBJ whole genome shotgun (WGS) entry which is preliminary data.</text>
</comment>
<dbReference type="AlphaFoldDB" id="A0A317SKE5"/>
<proteinExistence type="predicted"/>
<evidence type="ECO:0000259" key="7">
    <source>
        <dbReference type="Pfam" id="PF22939"/>
    </source>
</evidence>
<evidence type="ECO:0000256" key="1">
    <source>
        <dbReference type="ARBA" id="ARBA00022670"/>
    </source>
</evidence>
<dbReference type="Pfam" id="PF24883">
    <property type="entry name" value="NPHP3_N"/>
    <property type="match status" value="1"/>
</dbReference>
<dbReference type="InterPro" id="IPR027417">
    <property type="entry name" value="P-loop_NTPase"/>
</dbReference>
<sequence length="629" mass="71552">MDDQQSSTRSEGLPSTQRGNSGSHIFGSGNTTHAYYDPGAHSTSQRQADILQFLYTSRYEEHRDRVRKPVEGTCTWVTKHPRYQEWLVDRRSGLLWLSADPGCGKSVIASFLVNHLRAHTDAIVCFFFFKDDNDEQKSATFALCAILHQIFKERPHLTKFAEEEFRAKGKAFTREVNALWSILVKAVAEGGCGNVICVVDALDECEERTLDQFIRRVTSLAGSHTPDIPLKFLFTSRPYLRIDRDLGLPKTTIRLRGEEEMSSIATDVTRVIDEGIESLESNWGLPGGLGYLRNLLESSADRTFLWVSLTLEILKDCDDYSQEEFTKILTRQGGDLAELYTKMLDKIKSPNQARRILSIVVAATRPLTLREMNAAVRIKREHRSSRELGDMPAGFEKIVKNRCGLFVRVIDSKIYLIHQTAREFLVKGSLPGRGNWQYTFCPMDTNVLLADICTSYLSLEDFENDPLVAHPNDHSGGAEFAAYVEKYVLLDYAASHWADNFRDAGDRQMELFESTRLICEGGSNRFLTWFRVYWKSSGQKSPFPKEFTHLMIASWFGQGRVVARVSEKGGTRNALSKQYGTALNIAAFRRNKDVTRMLLERNVNAYIARKEYNILHVRSPHGLKWLVLN</sequence>